<evidence type="ECO:0000313" key="3">
    <source>
        <dbReference type="Proteomes" id="UP000789595"/>
    </source>
</evidence>
<reference evidence="2" key="1">
    <citation type="submission" date="2021-11" db="EMBL/GenBank/DDBJ databases">
        <authorList>
            <consortium name="Genoscope - CEA"/>
            <person name="William W."/>
        </authorList>
    </citation>
    <scope>NUCLEOTIDE SEQUENCE</scope>
</reference>
<sequence>MEVCCGFFGFDAGDAIEEQEEENPFHAPAHKPKQKHPLGVARHKPAHHKKKKSHRVIPKHHHAARASTVAKGNGTRDHCALPKPTGVAWDSLTAMMPITDPQWEKDFMERLDRIEASDLLRPSATDGSTVLMFACEHRDALAMSLILVHLHDYELRHAMITKRNANGWNAACYVNEVKAGHPVAVLLNEEMAMVGIEEGERDTHVLPVAPATSPFAKVGSFFKHKPAQ</sequence>
<name>A0A8J2SAP6_9STRA</name>
<evidence type="ECO:0000256" key="1">
    <source>
        <dbReference type="SAM" id="MobiDB-lite"/>
    </source>
</evidence>
<dbReference type="EMBL" id="CAKKNE010000001">
    <property type="protein sequence ID" value="CAH0366711.1"/>
    <property type="molecule type" value="Genomic_DNA"/>
</dbReference>
<accession>A0A8J2SAP6</accession>
<keyword evidence="3" id="KW-1185">Reference proteome</keyword>
<proteinExistence type="predicted"/>
<feature type="compositionally biased region" description="Basic residues" evidence="1">
    <location>
        <begin position="28"/>
        <end position="64"/>
    </location>
</feature>
<organism evidence="2 3">
    <name type="scientific">Pelagomonas calceolata</name>
    <dbReference type="NCBI Taxonomy" id="35677"/>
    <lineage>
        <taxon>Eukaryota</taxon>
        <taxon>Sar</taxon>
        <taxon>Stramenopiles</taxon>
        <taxon>Ochrophyta</taxon>
        <taxon>Pelagophyceae</taxon>
        <taxon>Pelagomonadales</taxon>
        <taxon>Pelagomonadaceae</taxon>
        <taxon>Pelagomonas</taxon>
    </lineage>
</organism>
<dbReference type="AlphaFoldDB" id="A0A8J2SAP6"/>
<comment type="caution">
    <text evidence="2">The sequence shown here is derived from an EMBL/GenBank/DDBJ whole genome shotgun (WGS) entry which is preliminary data.</text>
</comment>
<gene>
    <name evidence="2" type="ORF">PECAL_1P32180</name>
</gene>
<feature type="region of interest" description="Disordered" evidence="1">
    <location>
        <begin position="19"/>
        <end position="77"/>
    </location>
</feature>
<dbReference type="Proteomes" id="UP000789595">
    <property type="component" value="Unassembled WGS sequence"/>
</dbReference>
<protein>
    <submittedName>
        <fullName evidence="2">Uncharacterized protein</fullName>
    </submittedName>
</protein>
<evidence type="ECO:0000313" key="2">
    <source>
        <dbReference type="EMBL" id="CAH0366711.1"/>
    </source>
</evidence>